<organism evidence="1 2">
    <name type="scientific">Rhododendron molle</name>
    <name type="common">Chinese azalea</name>
    <name type="synonym">Azalea mollis</name>
    <dbReference type="NCBI Taxonomy" id="49168"/>
    <lineage>
        <taxon>Eukaryota</taxon>
        <taxon>Viridiplantae</taxon>
        <taxon>Streptophyta</taxon>
        <taxon>Embryophyta</taxon>
        <taxon>Tracheophyta</taxon>
        <taxon>Spermatophyta</taxon>
        <taxon>Magnoliopsida</taxon>
        <taxon>eudicotyledons</taxon>
        <taxon>Gunneridae</taxon>
        <taxon>Pentapetalae</taxon>
        <taxon>asterids</taxon>
        <taxon>Ericales</taxon>
        <taxon>Ericaceae</taxon>
        <taxon>Ericoideae</taxon>
        <taxon>Rhodoreae</taxon>
        <taxon>Rhododendron</taxon>
    </lineage>
</organism>
<protein>
    <submittedName>
        <fullName evidence="1">Uncharacterized protein</fullName>
    </submittedName>
</protein>
<sequence length="471" mass="53463">MSGFSGGLGWVSAHKSQNTLNLWEVRGRNLLSDLERTVTSKNSPRREASSSFEVFNVDMCISFQSVRVRAPSKFSTSALMQKGQLGHGDRILRDDLLYQNCWEVESSPIRCLVFEVRDATCGADFSVIAGLPQYGQLGHGADNECLIPLYFLSFRFRLGHKEQKDEQVPCRVEIFTKHNVLPPDALIASGSVNSACTAGIGQLYMWGKVKNKGGKWLYPKPVMDSRVISRCFFFQLLGRRERIVNKLNLPPFGKPLYLSFWCMFFVYYPLVLVALQVIGDMPVLKEFTKTTKICENTEELKTKLNEVLHEKSDAFNSENTEDDKICENKEELKTNLKEVLHEKSDAINSANTEEDKIVHAIRVWAGRHEFSDKTSLRVATLSIHPPNRRSHQLSLRLGKIENADEILIKLASVRLQRILWHLQGLPRAGSYSGVRKNTSHHLDWPAGTLNQWDLLAVKSIQWQTDPSTETI</sequence>
<keyword evidence="2" id="KW-1185">Reference proteome</keyword>
<reference evidence="1" key="1">
    <citation type="submission" date="2022-02" db="EMBL/GenBank/DDBJ databases">
        <title>Plant Genome Project.</title>
        <authorList>
            <person name="Zhang R.-G."/>
        </authorList>
    </citation>
    <scope>NUCLEOTIDE SEQUENCE</scope>
    <source>
        <strain evidence="1">AT1</strain>
    </source>
</reference>
<dbReference type="EMBL" id="CM046390">
    <property type="protein sequence ID" value="KAI8563430.1"/>
    <property type="molecule type" value="Genomic_DNA"/>
</dbReference>
<comment type="caution">
    <text evidence="1">The sequence shown here is derived from an EMBL/GenBank/DDBJ whole genome shotgun (WGS) entry which is preliminary data.</text>
</comment>
<name>A0ACC0PDC1_RHOML</name>
<evidence type="ECO:0000313" key="1">
    <source>
        <dbReference type="EMBL" id="KAI8563430.1"/>
    </source>
</evidence>
<accession>A0ACC0PDC1</accession>
<dbReference type="Proteomes" id="UP001062846">
    <property type="component" value="Chromosome 3"/>
</dbReference>
<evidence type="ECO:0000313" key="2">
    <source>
        <dbReference type="Proteomes" id="UP001062846"/>
    </source>
</evidence>
<gene>
    <name evidence="1" type="ORF">RHMOL_Rhmol03G0110800</name>
</gene>
<proteinExistence type="predicted"/>